<dbReference type="OrthoDB" id="9768793at2"/>
<evidence type="ECO:0000313" key="3">
    <source>
        <dbReference type="EMBL" id="SFL24571.1"/>
    </source>
</evidence>
<dbReference type="InterPro" id="IPR020471">
    <property type="entry name" value="AKR"/>
</dbReference>
<dbReference type="EMBL" id="FOSW01000008">
    <property type="protein sequence ID" value="SFL24571.1"/>
    <property type="molecule type" value="Genomic_DNA"/>
</dbReference>
<dbReference type="InParanoid" id="A0A1I4G635"/>
<dbReference type="PANTHER" id="PTHR43364">
    <property type="entry name" value="NADH-SPECIFIC METHYLGLYOXAL REDUCTASE-RELATED"/>
    <property type="match status" value="1"/>
</dbReference>
<evidence type="ECO:0000259" key="2">
    <source>
        <dbReference type="Pfam" id="PF00248"/>
    </source>
</evidence>
<proteinExistence type="predicted"/>
<dbReference type="InterPro" id="IPR018170">
    <property type="entry name" value="Aldo/ket_reductase_CS"/>
</dbReference>
<dbReference type="AlphaFoldDB" id="A0A1I4G635"/>
<evidence type="ECO:0000256" key="1">
    <source>
        <dbReference type="ARBA" id="ARBA00023002"/>
    </source>
</evidence>
<dbReference type="InterPro" id="IPR023210">
    <property type="entry name" value="NADP_OxRdtase_dom"/>
</dbReference>
<gene>
    <name evidence="3" type="ORF">SAMN04488085_108135</name>
</gene>
<organism evidence="3 4">
    <name type="scientific">Geodermatophilus ruber</name>
    <dbReference type="NCBI Taxonomy" id="504800"/>
    <lineage>
        <taxon>Bacteria</taxon>
        <taxon>Bacillati</taxon>
        <taxon>Actinomycetota</taxon>
        <taxon>Actinomycetes</taxon>
        <taxon>Geodermatophilales</taxon>
        <taxon>Geodermatophilaceae</taxon>
        <taxon>Geodermatophilus</taxon>
    </lineage>
</organism>
<sequence>MQTRPLGRTGVELTVLGMGTWAIGAGKRRTSNLGPVDDEESVAAIHRALDLGINWIDTAAYYGFGHAERIVARALRGLRERPLVFTKCGLVPSEVADFENRITAASIREEAEASLARLETDVLDLLMIHWPIPDDDIEEGWSALADLKAAGKVRFIGVSNFSASQMARCELVAPIDAIQPEYSLVDRTAEEEVLPYAEKVGIGTVTYSPLKHGLLSGSMTRERVAALTPSDWRRGHEQYTEPKLSENLRLVDALREVAGRHGCTVSEVAIAWVLRRPAVTSAIVGPRRPEQLGDLVGAADLQLRDEDLATIEARLGIAPGAFR</sequence>
<protein>
    <submittedName>
        <fullName evidence="3">Predicted oxidoreductase</fullName>
    </submittedName>
</protein>
<dbReference type="SUPFAM" id="SSF51430">
    <property type="entry name" value="NAD(P)-linked oxidoreductase"/>
    <property type="match status" value="1"/>
</dbReference>
<dbReference type="GO" id="GO:0016491">
    <property type="term" value="F:oxidoreductase activity"/>
    <property type="evidence" value="ECO:0007669"/>
    <property type="project" value="UniProtKB-KW"/>
</dbReference>
<dbReference type="CDD" id="cd19102">
    <property type="entry name" value="AKR_unchar"/>
    <property type="match status" value="1"/>
</dbReference>
<dbReference type="GO" id="GO:0005829">
    <property type="term" value="C:cytosol"/>
    <property type="evidence" value="ECO:0007669"/>
    <property type="project" value="TreeGrafter"/>
</dbReference>
<dbReference type="PRINTS" id="PR00069">
    <property type="entry name" value="ALDKETRDTASE"/>
</dbReference>
<dbReference type="Gene3D" id="3.20.20.100">
    <property type="entry name" value="NADP-dependent oxidoreductase domain"/>
    <property type="match status" value="1"/>
</dbReference>
<reference evidence="3 4" key="1">
    <citation type="submission" date="2016-10" db="EMBL/GenBank/DDBJ databases">
        <authorList>
            <person name="de Groot N.N."/>
        </authorList>
    </citation>
    <scope>NUCLEOTIDE SEQUENCE [LARGE SCALE GENOMIC DNA]</scope>
    <source>
        <strain evidence="3 4">DSM 45317</strain>
    </source>
</reference>
<keyword evidence="4" id="KW-1185">Reference proteome</keyword>
<dbReference type="STRING" id="504800.SAMN04488085_108135"/>
<accession>A0A1I4G635</accession>
<dbReference type="RefSeq" id="WP_091325715.1">
    <property type="nucleotide sequence ID" value="NZ_FOSW01000008.1"/>
</dbReference>
<dbReference type="PROSITE" id="PS00062">
    <property type="entry name" value="ALDOKETO_REDUCTASE_2"/>
    <property type="match status" value="1"/>
</dbReference>
<dbReference type="Proteomes" id="UP000199152">
    <property type="component" value="Unassembled WGS sequence"/>
</dbReference>
<name>A0A1I4G635_9ACTN</name>
<evidence type="ECO:0000313" key="4">
    <source>
        <dbReference type="Proteomes" id="UP000199152"/>
    </source>
</evidence>
<dbReference type="InterPro" id="IPR036812">
    <property type="entry name" value="NAD(P)_OxRdtase_dom_sf"/>
</dbReference>
<feature type="domain" description="NADP-dependent oxidoreductase" evidence="2">
    <location>
        <begin position="16"/>
        <end position="313"/>
    </location>
</feature>
<keyword evidence="1" id="KW-0560">Oxidoreductase</keyword>
<dbReference type="PANTHER" id="PTHR43364:SF4">
    <property type="entry name" value="NAD(P)-LINKED OXIDOREDUCTASE SUPERFAMILY PROTEIN"/>
    <property type="match status" value="1"/>
</dbReference>
<dbReference type="Pfam" id="PF00248">
    <property type="entry name" value="Aldo_ket_red"/>
    <property type="match status" value="1"/>
</dbReference>
<dbReference type="InterPro" id="IPR050523">
    <property type="entry name" value="AKR_Detox_Biosynth"/>
</dbReference>